<dbReference type="PANTHER" id="PTHR37984">
    <property type="entry name" value="PROTEIN CBG26694"/>
    <property type="match status" value="1"/>
</dbReference>
<keyword evidence="7" id="KW-0511">Multifunctional enzyme</keyword>
<dbReference type="FunFam" id="3.30.70.270:FF:000020">
    <property type="entry name" value="Transposon Tf2-6 polyprotein-like Protein"/>
    <property type="match status" value="1"/>
</dbReference>
<dbReference type="OrthoDB" id="7546375at2759"/>
<dbReference type="RefSeq" id="XP_024879020.1">
    <property type="nucleotide sequence ID" value="XM_025023252.1"/>
</dbReference>
<evidence type="ECO:0000256" key="5">
    <source>
        <dbReference type="ARBA" id="ARBA00022759"/>
    </source>
</evidence>
<dbReference type="InterPro" id="IPR043128">
    <property type="entry name" value="Rev_trsase/Diguanyl_cyclase"/>
</dbReference>
<feature type="domain" description="Integrase catalytic" evidence="9">
    <location>
        <begin position="1108"/>
        <end position="1260"/>
    </location>
</feature>
<evidence type="ECO:0000259" key="9">
    <source>
        <dbReference type="PROSITE" id="PS50994"/>
    </source>
</evidence>
<dbReference type="GO" id="GO:0003964">
    <property type="term" value="F:RNA-directed DNA polymerase activity"/>
    <property type="evidence" value="ECO:0007669"/>
    <property type="project" value="UniProtKB-KW"/>
</dbReference>
<dbReference type="InterPro" id="IPR050951">
    <property type="entry name" value="Retrovirus_Pol_polyprotein"/>
</dbReference>
<evidence type="ECO:0000256" key="6">
    <source>
        <dbReference type="ARBA" id="ARBA00022918"/>
    </source>
</evidence>
<proteinExistence type="predicted"/>
<dbReference type="InterPro" id="IPR041588">
    <property type="entry name" value="Integrase_H2C2"/>
</dbReference>
<dbReference type="CDD" id="cd01647">
    <property type="entry name" value="RT_LTR"/>
    <property type="match status" value="1"/>
</dbReference>
<evidence type="ECO:0000313" key="10">
    <source>
        <dbReference type="Proteomes" id="UP000504618"/>
    </source>
</evidence>
<protein>
    <recommendedName>
        <fullName evidence="1">RNA-directed DNA polymerase</fullName>
        <ecNumber evidence="1">2.7.7.49</ecNumber>
    </recommendedName>
</protein>
<dbReference type="Gene3D" id="3.30.420.10">
    <property type="entry name" value="Ribonuclease H-like superfamily/Ribonuclease H"/>
    <property type="match status" value="1"/>
</dbReference>
<dbReference type="InterPro" id="IPR012337">
    <property type="entry name" value="RNaseH-like_sf"/>
</dbReference>
<dbReference type="Gene3D" id="3.30.70.270">
    <property type="match status" value="2"/>
</dbReference>
<dbReference type="FunFam" id="3.30.420.10:FF:000063">
    <property type="entry name" value="Retrovirus-related Pol polyprotein from transposon 297-like Protein"/>
    <property type="match status" value="1"/>
</dbReference>
<dbReference type="FunFam" id="3.10.20.370:FF:000001">
    <property type="entry name" value="Retrovirus-related Pol polyprotein from transposon 17.6-like protein"/>
    <property type="match status" value="1"/>
</dbReference>
<dbReference type="Gene3D" id="2.40.70.10">
    <property type="entry name" value="Acid Proteases"/>
    <property type="match status" value="1"/>
</dbReference>
<dbReference type="SUPFAM" id="SSF56672">
    <property type="entry name" value="DNA/RNA polymerases"/>
    <property type="match status" value="1"/>
</dbReference>
<keyword evidence="5" id="KW-0378">Hydrolase</keyword>
<gene>
    <name evidence="11" type="primary">LOC112459235</name>
</gene>
<dbReference type="Pfam" id="PF17921">
    <property type="entry name" value="Integrase_H2C2"/>
    <property type="match status" value="1"/>
</dbReference>
<dbReference type="SUPFAM" id="SSF53098">
    <property type="entry name" value="Ribonuclease H-like"/>
    <property type="match status" value="1"/>
</dbReference>
<keyword evidence="2" id="KW-0808">Transferase</keyword>
<dbReference type="InterPro" id="IPR055510">
    <property type="entry name" value="DUF7083"/>
</dbReference>
<dbReference type="InterPro" id="IPR001584">
    <property type="entry name" value="Integrase_cat-core"/>
</dbReference>
<dbReference type="Gene3D" id="1.10.340.70">
    <property type="match status" value="1"/>
</dbReference>
<dbReference type="AlphaFoldDB" id="A0A6J1QE77"/>
<dbReference type="Proteomes" id="UP000504618">
    <property type="component" value="Unplaced"/>
</dbReference>
<keyword evidence="6" id="KW-0695">RNA-directed DNA polymerase</keyword>
<keyword evidence="10" id="KW-1185">Reference proteome</keyword>
<dbReference type="InterPro" id="IPR021109">
    <property type="entry name" value="Peptidase_aspartic_dom_sf"/>
</dbReference>
<evidence type="ECO:0000256" key="2">
    <source>
        <dbReference type="ARBA" id="ARBA00022679"/>
    </source>
</evidence>
<evidence type="ECO:0000256" key="7">
    <source>
        <dbReference type="ARBA" id="ARBA00023268"/>
    </source>
</evidence>
<dbReference type="GO" id="GO:0003676">
    <property type="term" value="F:nucleic acid binding"/>
    <property type="evidence" value="ECO:0007669"/>
    <property type="project" value="InterPro"/>
</dbReference>
<dbReference type="Gene3D" id="3.10.10.10">
    <property type="entry name" value="HIV Type 1 Reverse Transcriptase, subunit A, domain 1"/>
    <property type="match status" value="1"/>
</dbReference>
<dbReference type="InterPro" id="IPR036397">
    <property type="entry name" value="RNaseH_sf"/>
</dbReference>
<dbReference type="InterPro" id="IPR041577">
    <property type="entry name" value="RT_RNaseH_2"/>
</dbReference>
<feature type="region of interest" description="Disordered" evidence="8">
    <location>
        <begin position="266"/>
        <end position="292"/>
    </location>
</feature>
<evidence type="ECO:0000256" key="4">
    <source>
        <dbReference type="ARBA" id="ARBA00022722"/>
    </source>
</evidence>
<evidence type="ECO:0000313" key="11">
    <source>
        <dbReference type="RefSeq" id="XP_024879020.1"/>
    </source>
</evidence>
<evidence type="ECO:0000256" key="8">
    <source>
        <dbReference type="SAM" id="MobiDB-lite"/>
    </source>
</evidence>
<evidence type="ECO:0000256" key="1">
    <source>
        <dbReference type="ARBA" id="ARBA00012493"/>
    </source>
</evidence>
<evidence type="ECO:0000256" key="3">
    <source>
        <dbReference type="ARBA" id="ARBA00022695"/>
    </source>
</evidence>
<dbReference type="PROSITE" id="PS50994">
    <property type="entry name" value="INTEGRASE"/>
    <property type="match status" value="1"/>
</dbReference>
<dbReference type="GeneID" id="112459235"/>
<dbReference type="FunFam" id="1.10.340.70:FF:000003">
    <property type="entry name" value="Protein CBG25708"/>
    <property type="match status" value="1"/>
</dbReference>
<dbReference type="GO" id="GO:0004519">
    <property type="term" value="F:endonuclease activity"/>
    <property type="evidence" value="ECO:0007669"/>
    <property type="project" value="UniProtKB-KW"/>
</dbReference>
<keyword evidence="3" id="KW-0548">Nucleotidyltransferase</keyword>
<dbReference type="SUPFAM" id="SSF50630">
    <property type="entry name" value="Acid proteases"/>
    <property type="match status" value="1"/>
</dbReference>
<dbReference type="PANTHER" id="PTHR37984:SF5">
    <property type="entry name" value="PROTEIN NYNRIN-LIKE"/>
    <property type="match status" value="1"/>
</dbReference>
<dbReference type="Pfam" id="PF00665">
    <property type="entry name" value="rve"/>
    <property type="match status" value="1"/>
</dbReference>
<organism evidence="10 11">
    <name type="scientific">Temnothorax curvispinosus</name>
    <dbReference type="NCBI Taxonomy" id="300111"/>
    <lineage>
        <taxon>Eukaryota</taxon>
        <taxon>Metazoa</taxon>
        <taxon>Ecdysozoa</taxon>
        <taxon>Arthropoda</taxon>
        <taxon>Hexapoda</taxon>
        <taxon>Insecta</taxon>
        <taxon>Pterygota</taxon>
        <taxon>Neoptera</taxon>
        <taxon>Endopterygota</taxon>
        <taxon>Hymenoptera</taxon>
        <taxon>Apocrita</taxon>
        <taxon>Aculeata</taxon>
        <taxon>Formicoidea</taxon>
        <taxon>Formicidae</taxon>
        <taxon>Myrmicinae</taxon>
        <taxon>Temnothorax</taxon>
    </lineage>
</organism>
<keyword evidence="4" id="KW-0540">Nuclease</keyword>
<name>A0A6J1QE77_9HYME</name>
<accession>A0A6J1QE77</accession>
<dbReference type="InterPro" id="IPR043502">
    <property type="entry name" value="DNA/RNA_pol_sf"/>
</dbReference>
<dbReference type="Pfam" id="PF17919">
    <property type="entry name" value="RT_RNaseH_2"/>
    <property type="match status" value="1"/>
</dbReference>
<dbReference type="EC" id="2.7.7.49" evidence="1"/>
<keyword evidence="5" id="KW-0255">Endonuclease</keyword>
<sequence>MPVDPTIQALLDAMAKQQKAADQRIKALLKQIAAQQPAVRQPAMPAYSLHKDLAERMEKFAYSAEDNATFEHWYARYETIFTVDAAMMDDQAKVSLLTEKLSTIDFDRFANTILPRTKANIPFNDAVTALKQIFGRKESHFALRYKCLKVAKKPHEDYAEYAARVNLKCEKFNIANCSADDLKVLIFVQGLNKPEESQTLEKLLNKMESQEMQREAAADAARELIPKLKLGDVVNFASRLSSLRLEKSMVLEPEAAKLSDVLTIQRRRRTKGNKQSSNSKLRESTKTTALAGRSGEAVKARFPCWSCGEIHFPSECSFLTKQCPTCKRTGHKEDYCESAGRKPRFGRQSSKAVSTMPVSTRRFVEPEIGNTKLKLQLDSGSDWTIISSANWRTLGSPKLCNCEEQAFSASGDPLKMLGKFNARLKLHENSGPCYVAASNLNVLGSDWMKALDLWNIPIANICNSFIAVDAAGLEKEVKSKFPALFSDSLGRCNKIKASLTLKPGSQPVFRNKRPVPFAAAEQIANELKRLQLMGVISPVEYSRYAAPLVAVKKKDGRIRLCGDYSTGLNDALEPNQYPLKTPEEIYAKLFQYRIFSKIDFSDAFLLAVELDDEAKKLMTINTHCGLFQVNRLQPGIKTAPGTFQQLVDTMMSGAGDYGFHLKFEKCSFAQKQLEFLGNIVDANGIRPNPEKIQTLKRIPSPKDIQQLQAFLGTVTWYGKFIPHLKDLRGPLNELLRADVKFECQLAHQEAFEKIKNVLTSDLALTHYDPSKKIIVAADASSYGMGAVLLHEIPDRTRRPVMHAASLFSKAERNYPQVQREALALTFAIRKFHRYIYGRKFELQKDHQPLLAIFGSKGGIPVFTASRLQRYALILLAYDFEIRYVNTKNFAYADFISRLIEKHERLDEDVVIASIIANESTRKERIINDPRRVSKKANGKDGAVPEKSSGIQGALGMYSLVNEDASAGCFAIKTARTLPVTFEVMKVETSENDVMKQLLSYVENGWPQHPKQIQDTAVAKFFPRRDSLIAIGGCIFLGDRIVIPDCYRHMILKELHAGHPGVARMKLLGRSKVYWPGIDNDIERAVKSCEQCAVNSRTPIKCTLRSWPIPRAPWSRIHIDFAGPVNGFYYLVIVDALTNWPEVFRMTAATTTKTLECLEEVFSRQGLCNTLVLDNGPQFASKEFENFCMQYGIYHIKTPPYHPQSNGQAERFVDLLKTGLKKLDGEGNADRVLRRFLLCYRYTPSFALGLKSPFQLMTGRETRSTPTLPAREKG</sequence>
<dbReference type="Pfam" id="PF23309">
    <property type="entry name" value="DUF7083"/>
    <property type="match status" value="1"/>
</dbReference>
<dbReference type="GO" id="GO:0042575">
    <property type="term" value="C:DNA polymerase complex"/>
    <property type="evidence" value="ECO:0007669"/>
    <property type="project" value="UniProtKB-ARBA"/>
</dbReference>
<dbReference type="CDD" id="cd09274">
    <property type="entry name" value="RNase_HI_RT_Ty3"/>
    <property type="match status" value="1"/>
</dbReference>
<dbReference type="GO" id="GO:0015074">
    <property type="term" value="P:DNA integration"/>
    <property type="evidence" value="ECO:0007669"/>
    <property type="project" value="InterPro"/>
</dbReference>
<reference evidence="11" key="1">
    <citation type="submission" date="2025-08" db="UniProtKB">
        <authorList>
            <consortium name="RefSeq"/>
        </authorList>
    </citation>
    <scope>IDENTIFICATION</scope>
    <source>
        <tissue evidence="11">Whole body</tissue>
    </source>
</reference>